<keyword evidence="1" id="KW-0808">Transferase</keyword>
<comment type="caution">
    <text evidence="1">The sequence shown here is derived from an EMBL/GenBank/DDBJ whole genome shotgun (WGS) entry which is preliminary data.</text>
</comment>
<keyword evidence="2" id="KW-1185">Reference proteome</keyword>
<keyword evidence="1" id="KW-0418">Kinase</keyword>
<dbReference type="Proteomes" id="UP000805649">
    <property type="component" value="Unassembled WGS sequence"/>
</dbReference>
<organism evidence="1 2">
    <name type="scientific">Colletotrichum truncatum</name>
    <name type="common">Anthracnose fungus</name>
    <name type="synonym">Colletotrichum capsici</name>
    <dbReference type="NCBI Taxonomy" id="5467"/>
    <lineage>
        <taxon>Eukaryota</taxon>
        <taxon>Fungi</taxon>
        <taxon>Dikarya</taxon>
        <taxon>Ascomycota</taxon>
        <taxon>Pezizomycotina</taxon>
        <taxon>Sordariomycetes</taxon>
        <taxon>Hypocreomycetidae</taxon>
        <taxon>Glomerellales</taxon>
        <taxon>Glomerellaceae</taxon>
        <taxon>Colletotrichum</taxon>
        <taxon>Colletotrichum truncatum species complex</taxon>
    </lineage>
</organism>
<evidence type="ECO:0000313" key="1">
    <source>
        <dbReference type="EMBL" id="KAL0934807.1"/>
    </source>
</evidence>
<dbReference type="EMBL" id="VUJX02000006">
    <property type="protein sequence ID" value="KAL0934807.1"/>
    <property type="molecule type" value="Genomic_DNA"/>
</dbReference>
<sequence length="606" mass="69742">MAFSDYHGFSCPRRAESSSSGNSPSSSIFSRRYASDFNCECQSAIYSRHNEFSGGPEVIIHDTDGKQKPADQSGSQGRKHTASETSDTRTVVSVYDLGLNKTRSASKLASGGGSQPTVGSIRERVEKSLQLSQFDQKEYLPLDAFEDIFTLNAIQSVIIRSFPKCRGRRQRKTRRKKVREKVSEIWGETGHCRRRIFGILFYMGALHLMDDFIKERIFDDDLPLRRVYTVKAGFKTRDRTERDDVVNTRLMGNWKRNEVDLFYINQSRFYVPFFDSQSKDLLSHVFDSNVRLPWQHYQRKTNGGNGVVYKVKIHPSHHNFKGFQSPDNELYFAVKEIDSMSREVYHDEIRALEKANAKAQKEKHLIQLLLTFQHGEKLFLLFEWADGNLLEFWEEKTLGLSPSLTHWVAQQCLGIATAIKRIHGLSTWQKRLRSSSSSETSSDTERDWGRHGDIKPNNILWFSRHGNDTDLLVVSDLGLTRFHSRLTKSLVSRVDGYTGAYRAPEIDMDLRISQKYDVWSLGCVFFEFCVWYLLGPRSLTEFEDDRHGAHQSDIPSFQEDCYFIIRHEPHKHAELNPAVIHVCSNKSLPVPVLLNTAESYALLIRT</sequence>
<name>A0ACC3YSI6_COLTU</name>
<protein>
    <submittedName>
        <fullName evidence="1">Protein kinase domain-containing protein</fullName>
    </submittedName>
</protein>
<evidence type="ECO:0000313" key="2">
    <source>
        <dbReference type="Proteomes" id="UP000805649"/>
    </source>
</evidence>
<accession>A0ACC3YSI6</accession>
<reference evidence="1 2" key="1">
    <citation type="journal article" date="2020" name="Phytopathology">
        <title>Genome Sequence Resources of Colletotrichum truncatum, C. plurivorum, C. musicola, and C. sojae: Four Species Pathogenic to Soybean (Glycine max).</title>
        <authorList>
            <person name="Rogerio F."/>
            <person name="Boufleur T.R."/>
            <person name="Ciampi-Guillardi M."/>
            <person name="Sukno S.A."/>
            <person name="Thon M.R."/>
            <person name="Massola Junior N.S."/>
            <person name="Baroncelli R."/>
        </authorList>
    </citation>
    <scope>NUCLEOTIDE SEQUENCE [LARGE SCALE GENOMIC DNA]</scope>
    <source>
        <strain evidence="1 2">CMES1059</strain>
    </source>
</reference>
<proteinExistence type="predicted"/>
<gene>
    <name evidence="1" type="ORF">CTRU02_209398</name>
</gene>